<gene>
    <name evidence="1" type="ORF">GCT13_38145</name>
</gene>
<accession>A0A7X1NIA7</accession>
<dbReference type="EMBL" id="WHNP01000068">
    <property type="protein sequence ID" value="MPW22490.1"/>
    <property type="molecule type" value="Genomic_DNA"/>
</dbReference>
<organism evidence="1 2">
    <name type="scientific">Paraburkholderia franconis</name>
    <dbReference type="NCBI Taxonomy" id="2654983"/>
    <lineage>
        <taxon>Bacteria</taxon>
        <taxon>Pseudomonadati</taxon>
        <taxon>Pseudomonadota</taxon>
        <taxon>Betaproteobacteria</taxon>
        <taxon>Burkholderiales</taxon>
        <taxon>Burkholderiaceae</taxon>
        <taxon>Paraburkholderia</taxon>
    </lineage>
</organism>
<reference evidence="1 2" key="1">
    <citation type="submission" date="2019-10" db="EMBL/GenBank/DDBJ databases">
        <title>Paraburkholderia sp. isolated from nodules of Mimosa pudica from Brazilian Atlantic Forest soils.</title>
        <authorList>
            <person name="Paulitsch F."/>
            <person name="Hungria M."/>
            <person name="Dall'Agnol R."/>
        </authorList>
    </citation>
    <scope>NUCLEOTIDE SEQUENCE [LARGE SCALE GENOMIC DNA]</scope>
    <source>
        <strain evidence="1 2">CNPSo 3157</strain>
    </source>
</reference>
<proteinExistence type="predicted"/>
<protein>
    <submittedName>
        <fullName evidence="1">Uncharacterized protein</fullName>
    </submittedName>
</protein>
<evidence type="ECO:0000313" key="2">
    <source>
        <dbReference type="Proteomes" id="UP000484381"/>
    </source>
</evidence>
<dbReference type="Proteomes" id="UP000484381">
    <property type="component" value="Unassembled WGS sequence"/>
</dbReference>
<dbReference type="AlphaFoldDB" id="A0A7X1NIA7"/>
<sequence length="125" mass="13408">MTTSGSRAGRQQLEQEALMMLAEYLELPLRKGGSLIMMQQCDDVCGMYVGNVAAGQADLAFCGTVAGTIADGILRLTKVGRNRVEIAGRQYYFVRSFTHFGDRGAAVFAPAQASEKQAGCIPGRL</sequence>
<keyword evidence="2" id="KW-1185">Reference proteome</keyword>
<dbReference type="RefSeq" id="WP_152767131.1">
    <property type="nucleotide sequence ID" value="NZ_WHNP01000068.1"/>
</dbReference>
<comment type="caution">
    <text evidence="1">The sequence shown here is derived from an EMBL/GenBank/DDBJ whole genome shotgun (WGS) entry which is preliminary data.</text>
</comment>
<name>A0A7X1NIA7_9BURK</name>
<evidence type="ECO:0000313" key="1">
    <source>
        <dbReference type="EMBL" id="MPW22490.1"/>
    </source>
</evidence>